<dbReference type="RefSeq" id="WP_129210771.1">
    <property type="nucleotide sequence ID" value="NZ_REGR01000001.1"/>
</dbReference>
<protein>
    <submittedName>
        <fullName evidence="2">Allantoinase PuuE</fullName>
    </submittedName>
</protein>
<dbReference type="EMBL" id="REGR01000001">
    <property type="protein sequence ID" value="RXZ45475.1"/>
    <property type="molecule type" value="Genomic_DNA"/>
</dbReference>
<dbReference type="InterPro" id="IPR017625">
    <property type="entry name" value="PuuE"/>
</dbReference>
<dbReference type="InterPro" id="IPR002509">
    <property type="entry name" value="NODB_dom"/>
</dbReference>
<reference evidence="2 3" key="1">
    <citation type="submission" date="2018-10" db="EMBL/GenBank/DDBJ databases">
        <title>Draft genome of Fastidiocella sp. strain 375T, a bacterium isolated from a karstic cave dripping water.</title>
        <authorList>
            <person name="Coelho C."/>
            <person name="Verissimo A."/>
            <person name="Tiago I."/>
        </authorList>
    </citation>
    <scope>NUCLEOTIDE SEQUENCE [LARGE SCALE GENOMIC DNA]</scope>
    <source>
        <strain evidence="2 3">CAVE-375</strain>
    </source>
</reference>
<gene>
    <name evidence="2" type="primary">puuE</name>
    <name evidence="2" type="ORF">EBB06_01295</name>
</gene>
<name>A0ABY0FGN4_9NEIS</name>
<dbReference type="PANTHER" id="PTHR43123:SF1">
    <property type="entry name" value="POLYSACCHARIDE DEACETYLASE-RELATED"/>
    <property type="match status" value="1"/>
</dbReference>
<dbReference type="PANTHER" id="PTHR43123">
    <property type="entry name" value="POLYSACCHARIDE DEACETYLASE-RELATED"/>
    <property type="match status" value="1"/>
</dbReference>
<sequence length="310" mass="35511">MSANYPRDLIGYGRNIPKANWPGNARVALQFVLNYEEGGENCVLHGDKASEQFLSEIVGAAAYEARHMSMESIYEYGSRAGVWRLLDAFEKRGWPLTIFGVATALQRHPEVTRAFVDGGHEIACHGLKWIHYQSMDKEIEREHMREAMQLIKELTGITPKGWYTGRDSPNTRQLVAEQGELSYDADYYGDDLPFWTEVELSDGSKKPHLVVPYTLDTNDMRFATPQGFNTGEHFYQYLKDAFDVLYAEGEHTPKMLSIGMHCRLLGRPGRFAAFQRFLDYVASHDKVWIARRDDIANHWAENHPYQPKGE</sequence>
<keyword evidence="3" id="KW-1185">Reference proteome</keyword>
<accession>A0ABY0FGN4</accession>
<dbReference type="CDD" id="cd10977">
    <property type="entry name" value="CE4_PuuE_SpCDA1"/>
    <property type="match status" value="1"/>
</dbReference>
<feature type="domain" description="NodB homology" evidence="1">
    <location>
        <begin position="68"/>
        <end position="290"/>
    </location>
</feature>
<evidence type="ECO:0000313" key="3">
    <source>
        <dbReference type="Proteomes" id="UP000290682"/>
    </source>
</evidence>
<organism evidence="2 3">
    <name type="scientific">Crenobacter cavernae</name>
    <dbReference type="NCBI Taxonomy" id="2290923"/>
    <lineage>
        <taxon>Bacteria</taxon>
        <taxon>Pseudomonadati</taxon>
        <taxon>Pseudomonadota</taxon>
        <taxon>Betaproteobacteria</taxon>
        <taxon>Neisseriales</taxon>
        <taxon>Neisseriaceae</taxon>
        <taxon>Crenobacter</taxon>
    </lineage>
</organism>
<proteinExistence type="predicted"/>
<dbReference type="SUPFAM" id="SSF88713">
    <property type="entry name" value="Glycoside hydrolase/deacetylase"/>
    <property type="match status" value="1"/>
</dbReference>
<dbReference type="Gene3D" id="3.20.20.370">
    <property type="entry name" value="Glycoside hydrolase/deacetylase"/>
    <property type="match status" value="1"/>
</dbReference>
<dbReference type="Pfam" id="PF01522">
    <property type="entry name" value="Polysacc_deac_1"/>
    <property type="match status" value="1"/>
</dbReference>
<dbReference type="Proteomes" id="UP000290682">
    <property type="component" value="Unassembled WGS sequence"/>
</dbReference>
<comment type="caution">
    <text evidence="2">The sequence shown here is derived from an EMBL/GenBank/DDBJ whole genome shotgun (WGS) entry which is preliminary data.</text>
</comment>
<evidence type="ECO:0000313" key="2">
    <source>
        <dbReference type="EMBL" id="RXZ45475.1"/>
    </source>
</evidence>
<dbReference type="PROSITE" id="PS51677">
    <property type="entry name" value="NODB"/>
    <property type="match status" value="1"/>
</dbReference>
<dbReference type="InterPro" id="IPR011330">
    <property type="entry name" value="Glyco_hydro/deAcase_b/a-brl"/>
</dbReference>
<evidence type="ECO:0000259" key="1">
    <source>
        <dbReference type="PROSITE" id="PS51677"/>
    </source>
</evidence>
<dbReference type="NCBIfam" id="TIGR03212">
    <property type="entry name" value="uraD_N-term-dom"/>
    <property type="match status" value="1"/>
</dbReference>